<feature type="compositionally biased region" description="Acidic residues" evidence="1">
    <location>
        <begin position="1504"/>
        <end position="1519"/>
    </location>
</feature>
<dbReference type="FunFam" id="1.10.340.70:FF:000001">
    <property type="entry name" value="Retrovirus-related Pol polyprotein from transposon gypsy-like Protein"/>
    <property type="match status" value="1"/>
</dbReference>
<dbReference type="Gene3D" id="3.10.20.370">
    <property type="match status" value="1"/>
</dbReference>
<dbReference type="Proteomes" id="UP001374579">
    <property type="component" value="Unassembled WGS sequence"/>
</dbReference>
<feature type="domain" description="Integrase catalytic" evidence="3">
    <location>
        <begin position="1112"/>
        <end position="1268"/>
    </location>
</feature>
<dbReference type="InterPro" id="IPR012337">
    <property type="entry name" value="RNaseH-like_sf"/>
</dbReference>
<dbReference type="Gene3D" id="3.30.70.270">
    <property type="match status" value="2"/>
</dbReference>
<feature type="compositionally biased region" description="Basic and acidic residues" evidence="1">
    <location>
        <begin position="1520"/>
        <end position="1532"/>
    </location>
</feature>
<dbReference type="PANTHER" id="PTHR37984:SF15">
    <property type="entry name" value="INTEGRASE CATALYTIC DOMAIN-CONTAINING PROTEIN"/>
    <property type="match status" value="1"/>
</dbReference>
<sequence>MVTVQPGNTMELRGSLSAADHSKMDIFARTEEQLPSGLKIVSAEVRSDEQSVRIVLHNSSRRNVTIDSTVVLAELHSSNDATDIESLVGPSFETSCVLKDSVRAKCLIDSGSQVSILSESLFREHFDQDDLKPLEGLKVTGAGGHNIPYLGYVRTTVAFSSRVVGVDDCVDTMFLVCADTDYSMRVPVIIGTNTLKLLSNHCEQVAGRAFVHTHTLAEEVRFMYKDLRRDDTGRLGSAKLLGPEVVVPAGESVEVSCISRIGTLGTRDSVLVQEPTVKPLPEGVKVVACRVPASCLPRFKVILCNDSDHDIVLKKHQVVADVYVFSSTYDWKHVYDTLIQHDDDDVATGEQNNVHDSVHACSVDVDVDAGKIQTEKIEFKFGEETPVEWQTKFSQKLQSFQDVFVRSPFDITAADTEPVDIELEPGPAVRNRARPIPPQDFEDCRRHIQGLLDAKIIRPSNSPFASPIVLCRKKNGDLRLVCDYRAINARTVRDSYAVPKIEDLFLTLSGAKWYTSMDLCKAYFQIPMTERAMKISAFVTPFSVFEWARLSQGLCNAPAQFQRILEGTFRDMNLVELIIFLDDLLVHGKTLEELEERTVKVLERLRKFKLKLDPAKCVFGATEIKHLGFVISENNIKPDPDKLSAVTSWPKPKTVREVKQFLGFAGVYRRFIPDYSAIAKPLNDLTKGYVPMKSRGSQKKKPGVLNLSSDITAAWGEKEDRAFEALKEALTSDLVLDIADRTRPFFLHTDASLTSLGAVLYQEFDGQMRVIAYASRGLNKSEQNYPAHKREFLALKWAMGEKFRDYLFGAKVTVVTDNNPLCYVLKNAKLDATCHRWLASLSLFDFDLRYKRGVTHVEADRLSRRRHSPPEEDEEYVKTMEKISFLMDKAKAFGDENDCMVVDQDSVQAIFQAHRVFRTVHSCGQTVGIGDEKQDSSESDLDEEFIPAVELLTKDPSLIPENILDPKEAVFDTVSHDEWVKIQGEDTNLRKVIRALKEGKELVASELDSQEFRVFCREKKKLFLRNEVLYRKVEEEEGVRWQLVIPSVLRKKALSGVHEDLFHTHFDDGVVQLRKRFFWPYMARDLEKKIRRCGRCVRKGASQQKAPMQSIVTTFPLELLSIDYLTIEVKGQKQNILVILDHFTKFATAVCTKDQTAKTVATVLWQKWFSVYGFCARILSDQGRDFESQLIKELCQLAGIQKCRTTPYHPSGNPVERYNRSLLNMIRSLEDDKKSDWRKSLPAIVHAYNCCNHQSTGFCPYFLFFGRHPRLPIDLAFGVDLNQSKKTKSTSQYVRDLKSRLSGAYQKAAEQMKKSRMRNKVRYDSSAHAAELESGDRVLVRRLGPRLDSKVTDKWEKDVYVVISKAEGLPVYTVQEERGSGPKRTLHRNYLLPIGVLDENCSEKLTSHREPVQNQDKTETKSKEKGAEFCEETIDQEFDIEITTEPKKLRVEAPVLVPQKVGTVDEKQELEDVTDVQTVESGEVSGEVPDDGNSSCSTSSGDSELVDQNDEASGESADENPEHQTERKELRRSTRPRKPVEKLNLMHSVSGRVDTQTQTVPVVCVCGKVEDFRPPDLSGAYLDEELVDCVMNQLSVLMETPLKKSRVVFIERILTGLMHV</sequence>
<dbReference type="InterPro" id="IPR000477">
    <property type="entry name" value="RT_dom"/>
</dbReference>
<dbReference type="PROSITE" id="PS50878">
    <property type="entry name" value="RT_POL"/>
    <property type="match status" value="1"/>
</dbReference>
<dbReference type="Gene3D" id="2.40.70.10">
    <property type="entry name" value="Acid Proteases"/>
    <property type="match status" value="1"/>
</dbReference>
<dbReference type="InterPro" id="IPR050951">
    <property type="entry name" value="Retrovirus_Pol_polyprotein"/>
</dbReference>
<dbReference type="Pfam" id="PF00078">
    <property type="entry name" value="RVT_1"/>
    <property type="match status" value="1"/>
</dbReference>
<dbReference type="PROSITE" id="PS50994">
    <property type="entry name" value="INTEGRASE"/>
    <property type="match status" value="1"/>
</dbReference>
<dbReference type="Pfam" id="PF17921">
    <property type="entry name" value="Integrase_H2C2"/>
    <property type="match status" value="1"/>
</dbReference>
<feature type="compositionally biased region" description="Low complexity" evidence="1">
    <location>
        <begin position="1491"/>
        <end position="1503"/>
    </location>
</feature>
<evidence type="ECO:0000313" key="5">
    <source>
        <dbReference type="Proteomes" id="UP001374579"/>
    </source>
</evidence>
<organism evidence="4 5">
    <name type="scientific">Littorina saxatilis</name>
    <dbReference type="NCBI Taxonomy" id="31220"/>
    <lineage>
        <taxon>Eukaryota</taxon>
        <taxon>Metazoa</taxon>
        <taxon>Spiralia</taxon>
        <taxon>Lophotrochozoa</taxon>
        <taxon>Mollusca</taxon>
        <taxon>Gastropoda</taxon>
        <taxon>Caenogastropoda</taxon>
        <taxon>Littorinimorpha</taxon>
        <taxon>Littorinoidea</taxon>
        <taxon>Littorinidae</taxon>
        <taxon>Littorina</taxon>
    </lineage>
</organism>
<dbReference type="InterPro" id="IPR001584">
    <property type="entry name" value="Integrase_cat-core"/>
</dbReference>
<dbReference type="EMBL" id="JBAMIC010000004">
    <property type="protein sequence ID" value="KAK7106912.1"/>
    <property type="molecule type" value="Genomic_DNA"/>
</dbReference>
<dbReference type="FunFam" id="3.10.20.370:FF:000001">
    <property type="entry name" value="Retrovirus-related Pol polyprotein from transposon 17.6-like protein"/>
    <property type="match status" value="1"/>
</dbReference>
<gene>
    <name evidence="4" type="ORF">V1264_014934</name>
</gene>
<dbReference type="Pfam" id="PF00665">
    <property type="entry name" value="rve"/>
    <property type="match status" value="1"/>
</dbReference>
<dbReference type="Pfam" id="PF17919">
    <property type="entry name" value="RT_RNaseH_2"/>
    <property type="match status" value="1"/>
</dbReference>
<protein>
    <recommendedName>
        <fullName evidence="6">Reverse transcriptase</fullName>
    </recommendedName>
</protein>
<evidence type="ECO:0000313" key="4">
    <source>
        <dbReference type="EMBL" id="KAK7106912.1"/>
    </source>
</evidence>
<dbReference type="SUPFAM" id="SSF53098">
    <property type="entry name" value="Ribonuclease H-like"/>
    <property type="match status" value="1"/>
</dbReference>
<feature type="region of interest" description="Disordered" evidence="1">
    <location>
        <begin position="1466"/>
        <end position="1542"/>
    </location>
</feature>
<feature type="region of interest" description="Disordered" evidence="1">
    <location>
        <begin position="1405"/>
        <end position="1428"/>
    </location>
</feature>
<dbReference type="InterPro" id="IPR036397">
    <property type="entry name" value="RNaseH_sf"/>
</dbReference>
<dbReference type="SUPFAM" id="SSF56672">
    <property type="entry name" value="DNA/RNA polymerases"/>
    <property type="match status" value="1"/>
</dbReference>
<dbReference type="Gene3D" id="1.10.340.70">
    <property type="match status" value="1"/>
</dbReference>
<evidence type="ECO:0008006" key="6">
    <source>
        <dbReference type="Google" id="ProtNLM"/>
    </source>
</evidence>
<dbReference type="Gene3D" id="3.10.10.10">
    <property type="entry name" value="HIV Type 1 Reverse Transcriptase, subunit A, domain 1"/>
    <property type="match status" value="1"/>
</dbReference>
<comment type="caution">
    <text evidence="4">The sequence shown here is derived from an EMBL/GenBank/DDBJ whole genome shotgun (WGS) entry which is preliminary data.</text>
</comment>
<dbReference type="FunFam" id="3.30.420.10:FF:000032">
    <property type="entry name" value="Retrovirus-related Pol polyprotein from transposon 297-like Protein"/>
    <property type="match status" value="1"/>
</dbReference>
<reference evidence="4 5" key="1">
    <citation type="submission" date="2024-02" db="EMBL/GenBank/DDBJ databases">
        <title>Chromosome-scale genome assembly of the rough periwinkle Littorina saxatilis.</title>
        <authorList>
            <person name="De Jode A."/>
            <person name="Faria R."/>
            <person name="Formenti G."/>
            <person name="Sims Y."/>
            <person name="Smith T.P."/>
            <person name="Tracey A."/>
            <person name="Wood J.M.D."/>
            <person name="Zagrodzka Z.B."/>
            <person name="Johannesson K."/>
            <person name="Butlin R.K."/>
            <person name="Leder E.H."/>
        </authorList>
    </citation>
    <scope>NUCLEOTIDE SEQUENCE [LARGE SCALE GENOMIC DNA]</scope>
    <source>
        <strain evidence="4">Snail1</strain>
        <tissue evidence="4">Muscle</tissue>
    </source>
</reference>
<dbReference type="InterPro" id="IPR041577">
    <property type="entry name" value="RT_RNaseH_2"/>
</dbReference>
<dbReference type="FunFam" id="3.30.70.270:FF:000020">
    <property type="entry name" value="Transposon Tf2-6 polyprotein-like Protein"/>
    <property type="match status" value="1"/>
</dbReference>
<accession>A0AAN9BJV5</accession>
<dbReference type="InterPro" id="IPR043128">
    <property type="entry name" value="Rev_trsase/Diguanyl_cyclase"/>
</dbReference>
<feature type="domain" description="Reverse transcriptase" evidence="2">
    <location>
        <begin position="452"/>
        <end position="631"/>
    </location>
</feature>
<dbReference type="InterPro" id="IPR041588">
    <property type="entry name" value="Integrase_H2C2"/>
</dbReference>
<proteinExistence type="predicted"/>
<name>A0AAN9BJV5_9CAEN</name>
<dbReference type="Gene3D" id="3.30.420.10">
    <property type="entry name" value="Ribonuclease H-like superfamily/Ribonuclease H"/>
    <property type="match status" value="1"/>
</dbReference>
<dbReference type="CDD" id="cd09274">
    <property type="entry name" value="RNase_HI_RT_Ty3"/>
    <property type="match status" value="1"/>
</dbReference>
<dbReference type="InterPro" id="IPR021109">
    <property type="entry name" value="Peptidase_aspartic_dom_sf"/>
</dbReference>
<keyword evidence="5" id="KW-1185">Reference proteome</keyword>
<evidence type="ECO:0000259" key="3">
    <source>
        <dbReference type="PROSITE" id="PS50994"/>
    </source>
</evidence>
<evidence type="ECO:0000259" key="2">
    <source>
        <dbReference type="PROSITE" id="PS50878"/>
    </source>
</evidence>
<dbReference type="CDD" id="cd01647">
    <property type="entry name" value="RT_LTR"/>
    <property type="match status" value="1"/>
</dbReference>
<dbReference type="GO" id="GO:0015074">
    <property type="term" value="P:DNA integration"/>
    <property type="evidence" value="ECO:0007669"/>
    <property type="project" value="InterPro"/>
</dbReference>
<dbReference type="GO" id="GO:0003676">
    <property type="term" value="F:nucleic acid binding"/>
    <property type="evidence" value="ECO:0007669"/>
    <property type="project" value="InterPro"/>
</dbReference>
<dbReference type="InterPro" id="IPR043502">
    <property type="entry name" value="DNA/RNA_pol_sf"/>
</dbReference>
<dbReference type="CDD" id="cd00303">
    <property type="entry name" value="retropepsin_like"/>
    <property type="match status" value="1"/>
</dbReference>
<dbReference type="PANTHER" id="PTHR37984">
    <property type="entry name" value="PROTEIN CBG26694"/>
    <property type="match status" value="1"/>
</dbReference>
<evidence type="ECO:0000256" key="1">
    <source>
        <dbReference type="SAM" id="MobiDB-lite"/>
    </source>
</evidence>